<keyword evidence="1" id="KW-0808">Transferase</keyword>
<reference evidence="5 6" key="1">
    <citation type="submission" date="2016-08" db="EMBL/GenBank/DDBJ databases">
        <title>Hymenobacter coccineus sp. nov., Hymenobacter lapidarius sp. nov. and Hymenobacter glacialis sp. nov., isolated from Antarctic soil.</title>
        <authorList>
            <person name="Sedlacek I."/>
            <person name="Kralova S."/>
            <person name="Kyrova K."/>
            <person name="Maslanova I."/>
            <person name="Stankova E."/>
            <person name="Vrbovska V."/>
            <person name="Nemec M."/>
            <person name="Bartak M."/>
            <person name="Svec P."/>
            <person name="Busse H.-J."/>
            <person name="Pantucek R."/>
        </authorList>
    </citation>
    <scope>NUCLEOTIDE SEQUENCE [LARGE SCALE GENOMIC DNA]</scope>
    <source>
        <strain evidence="5 6">CCM 8649</strain>
    </source>
</reference>
<accession>A0A1G1TKV5</accession>
<keyword evidence="6" id="KW-1185">Reference proteome</keyword>
<evidence type="ECO:0000259" key="4">
    <source>
        <dbReference type="PROSITE" id="PS51186"/>
    </source>
</evidence>
<dbReference type="RefSeq" id="WP_070741403.1">
    <property type="nucleotide sequence ID" value="NZ_MDZA01000055.1"/>
</dbReference>
<dbReference type="GO" id="GO:0016747">
    <property type="term" value="F:acyltransferase activity, transferring groups other than amino-acyl groups"/>
    <property type="evidence" value="ECO:0007669"/>
    <property type="project" value="InterPro"/>
</dbReference>
<dbReference type="EMBL" id="MDZA01000055">
    <property type="protein sequence ID" value="OGX91507.1"/>
    <property type="molecule type" value="Genomic_DNA"/>
</dbReference>
<keyword evidence="2" id="KW-0012">Acyltransferase</keyword>
<evidence type="ECO:0000256" key="2">
    <source>
        <dbReference type="ARBA" id="ARBA00023315"/>
    </source>
</evidence>
<gene>
    <name evidence="5" type="ORF">BEN49_04865</name>
</gene>
<feature type="domain" description="N-acetyltransferase" evidence="4">
    <location>
        <begin position="12"/>
        <end position="175"/>
    </location>
</feature>
<evidence type="ECO:0000313" key="5">
    <source>
        <dbReference type="EMBL" id="OGX91507.1"/>
    </source>
</evidence>
<proteinExistence type="inferred from homology"/>
<dbReference type="PANTHER" id="PTHR43792">
    <property type="entry name" value="GNAT FAMILY, PUTATIVE (AFU_ORTHOLOGUE AFUA_3G00765)-RELATED-RELATED"/>
    <property type="match status" value="1"/>
</dbReference>
<dbReference type="Gene3D" id="3.40.630.30">
    <property type="match status" value="1"/>
</dbReference>
<evidence type="ECO:0000313" key="6">
    <source>
        <dbReference type="Proteomes" id="UP000177506"/>
    </source>
</evidence>
<sequence length="189" mass="21259">MPPFPRLETPRLVLRELADADVPRIVALASDDAVARNTLNMPHPYRPDYAQNWLKICREAHELGAGVTFAIELRATDEFIGGIGLKIEARFDRAEVGYWLGVPYWNQGLMTEALAAVLRYGFDELLLNKIMANHTVQNPGSGAVMLKNGMVKEGELVEHVKRDGEYHTLAQYRLTRSEYAQRLPQASVL</sequence>
<dbReference type="SUPFAM" id="SSF55729">
    <property type="entry name" value="Acyl-CoA N-acyltransferases (Nat)"/>
    <property type="match status" value="1"/>
</dbReference>
<evidence type="ECO:0000256" key="3">
    <source>
        <dbReference type="ARBA" id="ARBA00038502"/>
    </source>
</evidence>
<evidence type="ECO:0000256" key="1">
    <source>
        <dbReference type="ARBA" id="ARBA00022679"/>
    </source>
</evidence>
<name>A0A1G1TKV5_9BACT</name>
<dbReference type="Proteomes" id="UP000177506">
    <property type="component" value="Unassembled WGS sequence"/>
</dbReference>
<organism evidence="5 6">
    <name type="scientific">Hymenobacter coccineus</name>
    <dbReference type="NCBI Taxonomy" id="1908235"/>
    <lineage>
        <taxon>Bacteria</taxon>
        <taxon>Pseudomonadati</taxon>
        <taxon>Bacteroidota</taxon>
        <taxon>Cytophagia</taxon>
        <taxon>Cytophagales</taxon>
        <taxon>Hymenobacteraceae</taxon>
        <taxon>Hymenobacter</taxon>
    </lineage>
</organism>
<dbReference type="AlphaFoldDB" id="A0A1G1TKV5"/>
<protein>
    <recommendedName>
        <fullName evidence="4">N-acetyltransferase domain-containing protein</fullName>
    </recommendedName>
</protein>
<dbReference type="PROSITE" id="PS51186">
    <property type="entry name" value="GNAT"/>
    <property type="match status" value="1"/>
</dbReference>
<dbReference type="Pfam" id="PF13302">
    <property type="entry name" value="Acetyltransf_3"/>
    <property type="match status" value="1"/>
</dbReference>
<dbReference type="OrthoDB" id="9788916at2"/>
<dbReference type="InterPro" id="IPR051531">
    <property type="entry name" value="N-acetyltransferase"/>
</dbReference>
<dbReference type="PANTHER" id="PTHR43792:SF8">
    <property type="entry name" value="[RIBOSOMAL PROTEIN US5]-ALANINE N-ACETYLTRANSFERASE"/>
    <property type="match status" value="1"/>
</dbReference>
<comment type="similarity">
    <text evidence="3">Belongs to the acetyltransferase family. RimJ subfamily.</text>
</comment>
<comment type="caution">
    <text evidence="5">The sequence shown here is derived from an EMBL/GenBank/DDBJ whole genome shotgun (WGS) entry which is preliminary data.</text>
</comment>
<dbReference type="InterPro" id="IPR000182">
    <property type="entry name" value="GNAT_dom"/>
</dbReference>
<dbReference type="InterPro" id="IPR016181">
    <property type="entry name" value="Acyl_CoA_acyltransferase"/>
</dbReference>